<keyword evidence="3" id="KW-1185">Reference proteome</keyword>
<sequence>MQFHNQYLLNDHDHDVVPDDETHWQDRVSSGFDRLVAFASTELDKTRRSMDGDTIIPPSASCNTSPDSGIVQSNNSENP</sequence>
<reference evidence="3" key="1">
    <citation type="submission" date="2013-02" db="EMBL/GenBank/DDBJ databases">
        <authorList>
            <person name="Hughes D."/>
        </authorList>
    </citation>
    <scope>NUCLEOTIDE SEQUENCE</scope>
    <source>
        <strain>Durham</strain>
        <strain evidence="3">NC isolate 2 -- Noor lab</strain>
    </source>
</reference>
<dbReference type="EnsemblMetazoa" id="MESCA000948-RA">
    <property type="protein sequence ID" value="MESCA000948-PA"/>
    <property type="gene ID" value="MESCA000948"/>
</dbReference>
<dbReference type="AlphaFoldDB" id="T1GCD8"/>
<organism evidence="2 3">
    <name type="scientific">Megaselia scalaris</name>
    <name type="common">Humpbacked fly</name>
    <name type="synonym">Phora scalaris</name>
    <dbReference type="NCBI Taxonomy" id="36166"/>
    <lineage>
        <taxon>Eukaryota</taxon>
        <taxon>Metazoa</taxon>
        <taxon>Ecdysozoa</taxon>
        <taxon>Arthropoda</taxon>
        <taxon>Hexapoda</taxon>
        <taxon>Insecta</taxon>
        <taxon>Pterygota</taxon>
        <taxon>Neoptera</taxon>
        <taxon>Endopterygota</taxon>
        <taxon>Diptera</taxon>
        <taxon>Brachycera</taxon>
        <taxon>Muscomorpha</taxon>
        <taxon>Platypezoidea</taxon>
        <taxon>Phoridae</taxon>
        <taxon>Megaseliini</taxon>
        <taxon>Megaselia</taxon>
    </lineage>
</organism>
<evidence type="ECO:0000313" key="3">
    <source>
        <dbReference type="Proteomes" id="UP000015102"/>
    </source>
</evidence>
<proteinExistence type="predicted"/>
<feature type="region of interest" description="Disordered" evidence="1">
    <location>
        <begin position="46"/>
        <end position="79"/>
    </location>
</feature>
<reference evidence="2" key="2">
    <citation type="submission" date="2015-06" db="UniProtKB">
        <authorList>
            <consortium name="EnsemblMetazoa"/>
        </authorList>
    </citation>
    <scope>IDENTIFICATION</scope>
</reference>
<evidence type="ECO:0000256" key="1">
    <source>
        <dbReference type="SAM" id="MobiDB-lite"/>
    </source>
</evidence>
<accession>T1GCD8</accession>
<protein>
    <submittedName>
        <fullName evidence="2">Uncharacterized protein</fullName>
    </submittedName>
</protein>
<name>T1GCD8_MEGSC</name>
<dbReference type="Proteomes" id="UP000015102">
    <property type="component" value="Unassembled WGS sequence"/>
</dbReference>
<dbReference type="STRING" id="36166.T1GCD8"/>
<evidence type="ECO:0000313" key="2">
    <source>
        <dbReference type="EnsemblMetazoa" id="MESCA000948-PA"/>
    </source>
</evidence>
<dbReference type="EMBL" id="CAQQ02012468">
    <property type="status" value="NOT_ANNOTATED_CDS"/>
    <property type="molecule type" value="Genomic_DNA"/>
</dbReference>
<feature type="compositionally biased region" description="Polar residues" evidence="1">
    <location>
        <begin position="60"/>
        <end position="79"/>
    </location>
</feature>
<dbReference type="HOGENOM" id="CLU_2612872_0_0_1"/>